<dbReference type="InterPro" id="IPR051575">
    <property type="entry name" value="Myb-like_DNA-bd"/>
</dbReference>
<evidence type="ECO:0008006" key="11">
    <source>
        <dbReference type="Google" id="ProtNLM"/>
    </source>
</evidence>
<feature type="region of interest" description="Disordered" evidence="6">
    <location>
        <begin position="1"/>
        <end position="138"/>
    </location>
</feature>
<feature type="compositionally biased region" description="Low complexity" evidence="6">
    <location>
        <begin position="414"/>
        <end position="425"/>
    </location>
</feature>
<dbReference type="EMBL" id="JBBXJM010000003">
    <property type="protein sequence ID" value="KAL1409667.1"/>
    <property type="molecule type" value="Genomic_DNA"/>
</dbReference>
<feature type="region of interest" description="Disordered" evidence="6">
    <location>
        <begin position="307"/>
        <end position="328"/>
    </location>
</feature>
<gene>
    <name evidence="9" type="ORF">Q8F55_003663</name>
</gene>
<feature type="coiled-coil region" evidence="5">
    <location>
        <begin position="178"/>
        <end position="205"/>
    </location>
</feature>
<keyword evidence="5" id="KW-0175">Coiled coil</keyword>
<feature type="compositionally biased region" description="Low complexity" evidence="6">
    <location>
        <begin position="482"/>
        <end position="494"/>
    </location>
</feature>
<evidence type="ECO:0000313" key="10">
    <source>
        <dbReference type="Proteomes" id="UP001565368"/>
    </source>
</evidence>
<dbReference type="GeneID" id="95984706"/>
<keyword evidence="2" id="KW-0238">DNA-binding</keyword>
<evidence type="ECO:0000256" key="2">
    <source>
        <dbReference type="ARBA" id="ARBA00023125"/>
    </source>
</evidence>
<feature type="domain" description="HTH myb-type" evidence="8">
    <location>
        <begin position="672"/>
        <end position="717"/>
    </location>
</feature>
<evidence type="ECO:0000259" key="7">
    <source>
        <dbReference type="PROSITE" id="PS50090"/>
    </source>
</evidence>
<feature type="compositionally biased region" description="Gly residues" evidence="6">
    <location>
        <begin position="370"/>
        <end position="385"/>
    </location>
</feature>
<feature type="compositionally biased region" description="Basic and acidic residues" evidence="6">
    <location>
        <begin position="57"/>
        <end position="67"/>
    </location>
</feature>
<dbReference type="InterPro" id="IPR017930">
    <property type="entry name" value="Myb_dom"/>
</dbReference>
<feature type="compositionally biased region" description="Basic and acidic residues" evidence="6">
    <location>
        <begin position="598"/>
        <end position="608"/>
    </location>
</feature>
<evidence type="ECO:0000256" key="5">
    <source>
        <dbReference type="SAM" id="Coils"/>
    </source>
</evidence>
<proteinExistence type="predicted"/>
<dbReference type="RefSeq" id="XP_069209611.1">
    <property type="nucleotide sequence ID" value="XM_069352193.1"/>
</dbReference>
<keyword evidence="10" id="KW-1185">Reference proteome</keyword>
<keyword evidence="1" id="KW-0805">Transcription regulation</keyword>
<accession>A0ABR3Q545</accession>
<evidence type="ECO:0000313" key="9">
    <source>
        <dbReference type="EMBL" id="KAL1409667.1"/>
    </source>
</evidence>
<keyword evidence="3" id="KW-0804">Transcription</keyword>
<dbReference type="PROSITE" id="PS50090">
    <property type="entry name" value="MYB_LIKE"/>
    <property type="match status" value="1"/>
</dbReference>
<feature type="region of interest" description="Disordered" evidence="6">
    <location>
        <begin position="469"/>
        <end position="538"/>
    </location>
</feature>
<evidence type="ECO:0000256" key="4">
    <source>
        <dbReference type="ARBA" id="ARBA00023242"/>
    </source>
</evidence>
<feature type="region of interest" description="Disordered" evidence="6">
    <location>
        <begin position="713"/>
        <end position="756"/>
    </location>
</feature>
<dbReference type="PANTHER" id="PTHR46621">
    <property type="entry name" value="SNRNA-ACTIVATING PROTEIN COMPLEX SUBUNIT 4"/>
    <property type="match status" value="1"/>
</dbReference>
<dbReference type="InterPro" id="IPR001005">
    <property type="entry name" value="SANT/Myb"/>
</dbReference>
<dbReference type="Gene3D" id="1.10.10.60">
    <property type="entry name" value="Homeodomain-like"/>
    <property type="match status" value="1"/>
</dbReference>
<name>A0ABR3Q545_9TREE</name>
<evidence type="ECO:0000259" key="8">
    <source>
        <dbReference type="PROSITE" id="PS51294"/>
    </source>
</evidence>
<dbReference type="InterPro" id="IPR009057">
    <property type="entry name" value="Homeodomain-like_sf"/>
</dbReference>
<feature type="compositionally biased region" description="Acidic residues" evidence="6">
    <location>
        <begin position="113"/>
        <end position="125"/>
    </location>
</feature>
<feature type="domain" description="Myb-like" evidence="7">
    <location>
        <begin position="672"/>
        <end position="715"/>
    </location>
</feature>
<keyword evidence="4" id="KW-0539">Nucleus</keyword>
<sequence>MSSTHHPSTPPRDINLTPTLSSPVTPPPPETPYASLPTPRTAQQLRRLEAVNAPEALRPKLAHDDMSITKGKMSQHHPSPSPEPLKRRRSSSIASRQTLASAFNSQSRASFDDVPEDSELDEEDKDGQQGPLSEADVESIRARLDTITTESSGSDAAAQRDELAKMCQTLLGAYGTGMPFLRQQVAAQQETIAALQQQSRLAEQLMSIERDRFMAERASWEAETRALIRTRELEAAAGNRPKRVLDLDVGYHQELEAANKRLEMGNRLMAPRLVDTQQQIESLVTELRHLRAHVILGTSALEGEAQPVQAPAKAVSTAAPSKPGKTRTTLGDARAEHLLLAARKVRSLRPQDGSIGRLTLGELKSRGVVGPDGGVGYSEGYGGVKGGEDEPAVTDLDNLLSPSSDRRVNTAVKQSSSQPSGTPSTARPKQTKRSIPTTPSRSRGAPQVPQTTPGGNFSDLLLAAELATRPGTPSRDTSHGPSATMSATRTTTGTQYIFESPSKKQRRQPPATIEWVPRRQREDEASTAGRASSATDDRHESALDLLALASQDVAQGSSSVMAAAARFEGMLDGEQEGYRSQSQSRADTPLGPAIKLEGSSKAHEDTPLRTHPSNTPPARGFPSSSTGDDPFVNGEGSNAFQSPTGAAVPGLGKYVHLSSAMPARRVRSPYLKWTKEEDELLTRAVMEHGEKWDLVSKCVPTRSYHQVRQRWLRKTGAFDKKPANSTPSNDPSPLGRATVPGEQASPTPKSRKRRDA</sequence>
<dbReference type="SMART" id="SM00717">
    <property type="entry name" value="SANT"/>
    <property type="match status" value="1"/>
</dbReference>
<reference evidence="9 10" key="1">
    <citation type="submission" date="2023-08" db="EMBL/GenBank/DDBJ databases">
        <title>Annotated Genome Sequence of Vanrija albida AlHP1.</title>
        <authorList>
            <person name="Herzog R."/>
        </authorList>
    </citation>
    <scope>NUCLEOTIDE SEQUENCE [LARGE SCALE GENOMIC DNA]</scope>
    <source>
        <strain evidence="9 10">AlHP1</strain>
    </source>
</reference>
<protein>
    <recommendedName>
        <fullName evidence="11">Myb-like domain-containing protein</fullName>
    </recommendedName>
</protein>
<dbReference type="PROSITE" id="PS51294">
    <property type="entry name" value="HTH_MYB"/>
    <property type="match status" value="1"/>
</dbReference>
<comment type="caution">
    <text evidence="9">The sequence shown here is derived from an EMBL/GenBank/DDBJ whole genome shotgun (WGS) entry which is preliminary data.</text>
</comment>
<dbReference type="CDD" id="cd00167">
    <property type="entry name" value="SANT"/>
    <property type="match status" value="1"/>
</dbReference>
<evidence type="ECO:0000256" key="3">
    <source>
        <dbReference type="ARBA" id="ARBA00023163"/>
    </source>
</evidence>
<feature type="compositionally biased region" description="Polar residues" evidence="6">
    <location>
        <begin position="91"/>
        <end position="109"/>
    </location>
</feature>
<dbReference type="Proteomes" id="UP001565368">
    <property type="component" value="Unassembled WGS sequence"/>
</dbReference>
<dbReference type="Pfam" id="PF00249">
    <property type="entry name" value="Myb_DNA-binding"/>
    <property type="match status" value="1"/>
</dbReference>
<feature type="region of interest" description="Disordered" evidence="6">
    <location>
        <begin position="366"/>
        <end position="457"/>
    </location>
</feature>
<dbReference type="SUPFAM" id="SSF46689">
    <property type="entry name" value="Homeodomain-like"/>
    <property type="match status" value="1"/>
</dbReference>
<organism evidence="9 10">
    <name type="scientific">Vanrija albida</name>
    <dbReference type="NCBI Taxonomy" id="181172"/>
    <lineage>
        <taxon>Eukaryota</taxon>
        <taxon>Fungi</taxon>
        <taxon>Dikarya</taxon>
        <taxon>Basidiomycota</taxon>
        <taxon>Agaricomycotina</taxon>
        <taxon>Tremellomycetes</taxon>
        <taxon>Trichosporonales</taxon>
        <taxon>Trichosporonaceae</taxon>
        <taxon>Vanrija</taxon>
    </lineage>
</organism>
<dbReference type="PANTHER" id="PTHR46621:SF1">
    <property type="entry name" value="SNRNA-ACTIVATING PROTEIN COMPLEX SUBUNIT 4"/>
    <property type="match status" value="1"/>
</dbReference>
<evidence type="ECO:0000256" key="1">
    <source>
        <dbReference type="ARBA" id="ARBA00023015"/>
    </source>
</evidence>
<evidence type="ECO:0000256" key="6">
    <source>
        <dbReference type="SAM" id="MobiDB-lite"/>
    </source>
</evidence>
<feature type="region of interest" description="Disordered" evidence="6">
    <location>
        <begin position="575"/>
        <end position="631"/>
    </location>
</feature>